<evidence type="ECO:0000313" key="2">
    <source>
        <dbReference type="Proteomes" id="UP001152795"/>
    </source>
</evidence>
<name>A0A6S7LST7_PARCT</name>
<comment type="caution">
    <text evidence="1">The sequence shown here is derived from an EMBL/GenBank/DDBJ whole genome shotgun (WGS) entry which is preliminary data.</text>
</comment>
<reference evidence="1" key="1">
    <citation type="submission" date="2020-04" db="EMBL/GenBank/DDBJ databases">
        <authorList>
            <person name="Alioto T."/>
            <person name="Alioto T."/>
            <person name="Gomez Garrido J."/>
        </authorList>
    </citation>
    <scope>NUCLEOTIDE SEQUENCE</scope>
    <source>
        <strain evidence="1">A484AB</strain>
    </source>
</reference>
<dbReference type="EMBL" id="CACRXK020028542">
    <property type="protein sequence ID" value="CAB4041579.1"/>
    <property type="molecule type" value="Genomic_DNA"/>
</dbReference>
<protein>
    <submittedName>
        <fullName evidence="1">Uncharacterized protein</fullName>
    </submittedName>
</protein>
<dbReference type="OrthoDB" id="5988108at2759"/>
<accession>A0A6S7LST7</accession>
<dbReference type="AlphaFoldDB" id="A0A6S7LST7"/>
<feature type="non-terminal residue" evidence="1">
    <location>
        <position position="1"/>
    </location>
</feature>
<feature type="non-terminal residue" evidence="1">
    <location>
        <position position="158"/>
    </location>
</feature>
<evidence type="ECO:0000313" key="1">
    <source>
        <dbReference type="EMBL" id="CAB4041579.1"/>
    </source>
</evidence>
<organism evidence="1 2">
    <name type="scientific">Paramuricea clavata</name>
    <name type="common">Red gorgonian</name>
    <name type="synonym">Violescent sea-whip</name>
    <dbReference type="NCBI Taxonomy" id="317549"/>
    <lineage>
        <taxon>Eukaryota</taxon>
        <taxon>Metazoa</taxon>
        <taxon>Cnidaria</taxon>
        <taxon>Anthozoa</taxon>
        <taxon>Octocorallia</taxon>
        <taxon>Malacalcyonacea</taxon>
        <taxon>Plexauridae</taxon>
        <taxon>Paramuricea</taxon>
    </lineage>
</organism>
<proteinExistence type="predicted"/>
<dbReference type="Proteomes" id="UP001152795">
    <property type="component" value="Unassembled WGS sequence"/>
</dbReference>
<keyword evidence="2" id="KW-1185">Reference proteome</keyword>
<sequence>AYLIKLTGRGNVKCGFQKKISSDVKNIRKNESLFVPADKTTNFYKMDPPSYNQLLQRNITKTYKKISTQTVSSIENRSKSIANKLNLTDRINTTAEREPFITLKDHKPNFENNPTCRLINPRKSEIGKVSKQILDRINAKVIESTGMNQWKNTKSVLT</sequence>
<gene>
    <name evidence="1" type="ORF">PACLA_8A042842</name>
</gene>